<evidence type="ECO:0000313" key="2">
    <source>
        <dbReference type="Proteomes" id="UP000499080"/>
    </source>
</evidence>
<dbReference type="EMBL" id="BGPR01025294">
    <property type="protein sequence ID" value="GBN94077.1"/>
    <property type="molecule type" value="Genomic_DNA"/>
</dbReference>
<gene>
    <name evidence="1" type="ORF">AVEN_190196_1</name>
</gene>
<dbReference type="OrthoDB" id="6462289at2759"/>
<protein>
    <recommendedName>
        <fullName evidence="3">Mos1 transposase HTH domain-containing protein</fullName>
    </recommendedName>
</protein>
<dbReference type="Proteomes" id="UP000499080">
    <property type="component" value="Unassembled WGS sequence"/>
</dbReference>
<name>A0A4Y2T0N1_ARAVE</name>
<dbReference type="AlphaFoldDB" id="A0A4Y2T0N1"/>
<reference evidence="1 2" key="1">
    <citation type="journal article" date="2019" name="Sci. Rep.">
        <title>Orb-weaving spider Araneus ventricosus genome elucidates the spidroin gene catalogue.</title>
        <authorList>
            <person name="Kono N."/>
            <person name="Nakamura H."/>
            <person name="Ohtoshi R."/>
            <person name="Moran D.A.P."/>
            <person name="Shinohara A."/>
            <person name="Yoshida Y."/>
            <person name="Fujiwara M."/>
            <person name="Mori M."/>
            <person name="Tomita M."/>
            <person name="Arakawa K."/>
        </authorList>
    </citation>
    <scope>NUCLEOTIDE SEQUENCE [LARGE SCALE GENOMIC DNA]</scope>
</reference>
<evidence type="ECO:0000313" key="1">
    <source>
        <dbReference type="EMBL" id="GBN94077.1"/>
    </source>
</evidence>
<proteinExistence type="predicted"/>
<keyword evidence="2" id="KW-1185">Reference proteome</keyword>
<evidence type="ECO:0008006" key="3">
    <source>
        <dbReference type="Google" id="ProtNLM"/>
    </source>
</evidence>
<accession>A0A4Y2T0N1</accession>
<sequence>MIKQNAHGGATFKGTVARWVKAFRADLDESEDLHSTGRPSIPQHQIDILTGLLSIDRLWTLRELSVEVGLSHQMVWYILKKF</sequence>
<organism evidence="1 2">
    <name type="scientific">Araneus ventricosus</name>
    <name type="common">Orbweaver spider</name>
    <name type="synonym">Epeira ventricosa</name>
    <dbReference type="NCBI Taxonomy" id="182803"/>
    <lineage>
        <taxon>Eukaryota</taxon>
        <taxon>Metazoa</taxon>
        <taxon>Ecdysozoa</taxon>
        <taxon>Arthropoda</taxon>
        <taxon>Chelicerata</taxon>
        <taxon>Arachnida</taxon>
        <taxon>Araneae</taxon>
        <taxon>Araneomorphae</taxon>
        <taxon>Entelegynae</taxon>
        <taxon>Araneoidea</taxon>
        <taxon>Araneidae</taxon>
        <taxon>Araneus</taxon>
    </lineage>
</organism>
<comment type="caution">
    <text evidence="1">The sequence shown here is derived from an EMBL/GenBank/DDBJ whole genome shotgun (WGS) entry which is preliminary data.</text>
</comment>